<dbReference type="Proteomes" id="UP000663792">
    <property type="component" value="Unassembled WGS sequence"/>
</dbReference>
<gene>
    <name evidence="2" type="ORF">JL106_08245</name>
</gene>
<sequence length="421" mass="43855">MAGFERTPPNLLPVDAGDGGQAVMRRWFRFSDGQVAADNGQGGVMLGEDEGVSTSPITENVAPLPIPVTPGETYTAGVSCDGLVIIAMQWVGEDGTVAARVFGWGVRRAAVTATCPANITGVIVAVFNPTFTITAITGGVLTVDYYRPLQWPDAPALIVGVEPPGPILISDPVLARTQVDPGPVPPTVADTSFGAYWWASLPRMYRDTDEDRVLRRYLAGVGAAADQVSAVRNRLDAGDLTSPAAADDAWVPWLAQVVGVPVSTAAETRRLLIARGQSPAVGTRPALAALAQTYLTGTRQVSVVASSEPWTILLRVRADEAESAGGPEGVVAKVLATGQVPAGFTVRVDTAQQTWDQIDSAVRVSGGKWAGIDGPTQRSWAFVDSLGLPSDGSTPPPDPDPEPGESNGYGTAPYGTGPYGT</sequence>
<evidence type="ECO:0000313" key="3">
    <source>
        <dbReference type="Proteomes" id="UP000663792"/>
    </source>
</evidence>
<proteinExistence type="predicted"/>
<protein>
    <submittedName>
        <fullName evidence="2">Uncharacterized protein</fullName>
    </submittedName>
</protein>
<reference evidence="2" key="1">
    <citation type="submission" date="2021-01" db="EMBL/GenBank/DDBJ databases">
        <title>YIM 132084 draft genome.</title>
        <authorList>
            <person name="An D."/>
        </authorList>
    </citation>
    <scope>NUCLEOTIDE SEQUENCE</scope>
    <source>
        <strain evidence="2">YIM 132084</strain>
    </source>
</reference>
<feature type="region of interest" description="Disordered" evidence="1">
    <location>
        <begin position="383"/>
        <end position="421"/>
    </location>
</feature>
<name>A0A938YAY0_9ACTN</name>
<dbReference type="AlphaFoldDB" id="A0A938YAY0"/>
<comment type="caution">
    <text evidence="2">The sequence shown here is derived from an EMBL/GenBank/DDBJ whole genome shotgun (WGS) entry which is preliminary data.</text>
</comment>
<feature type="compositionally biased region" description="Low complexity" evidence="1">
    <location>
        <begin position="404"/>
        <end position="421"/>
    </location>
</feature>
<dbReference type="RefSeq" id="WP_205260223.1">
    <property type="nucleotide sequence ID" value="NZ_JAERWK010000010.1"/>
</dbReference>
<dbReference type="EMBL" id="JAERWK010000010">
    <property type="protein sequence ID" value="MBM9467267.1"/>
    <property type="molecule type" value="Genomic_DNA"/>
</dbReference>
<evidence type="ECO:0000313" key="2">
    <source>
        <dbReference type="EMBL" id="MBM9467267.1"/>
    </source>
</evidence>
<evidence type="ECO:0000256" key="1">
    <source>
        <dbReference type="SAM" id="MobiDB-lite"/>
    </source>
</evidence>
<keyword evidence="3" id="KW-1185">Reference proteome</keyword>
<organism evidence="2 3">
    <name type="scientific">Nakamurella leprariae</name>
    <dbReference type="NCBI Taxonomy" id="2803911"/>
    <lineage>
        <taxon>Bacteria</taxon>
        <taxon>Bacillati</taxon>
        <taxon>Actinomycetota</taxon>
        <taxon>Actinomycetes</taxon>
        <taxon>Nakamurellales</taxon>
        <taxon>Nakamurellaceae</taxon>
        <taxon>Nakamurella</taxon>
    </lineage>
</organism>
<accession>A0A938YAY0</accession>